<dbReference type="OrthoDB" id="8062037at2759"/>
<organism evidence="5 7">
    <name type="scientific">Didymodactylos carnosus</name>
    <dbReference type="NCBI Taxonomy" id="1234261"/>
    <lineage>
        <taxon>Eukaryota</taxon>
        <taxon>Metazoa</taxon>
        <taxon>Spiralia</taxon>
        <taxon>Gnathifera</taxon>
        <taxon>Rotifera</taxon>
        <taxon>Eurotatoria</taxon>
        <taxon>Bdelloidea</taxon>
        <taxon>Philodinida</taxon>
        <taxon>Philodinidae</taxon>
        <taxon>Didymodactylos</taxon>
    </lineage>
</organism>
<keyword evidence="1 3" id="KW-0863">Zinc-finger</keyword>
<protein>
    <recommendedName>
        <fullName evidence="4">RING-type domain-containing protein</fullName>
    </recommendedName>
</protein>
<gene>
    <name evidence="5" type="ORF">GPM918_LOCUS22041</name>
    <name evidence="6" type="ORF">SRO942_LOCUS22037</name>
</gene>
<evidence type="ECO:0000256" key="3">
    <source>
        <dbReference type="PROSITE-ProRule" id="PRU00175"/>
    </source>
</evidence>
<keyword evidence="1 3" id="KW-0479">Metal-binding</keyword>
<dbReference type="Proteomes" id="UP000681722">
    <property type="component" value="Unassembled WGS sequence"/>
</dbReference>
<proteinExistence type="predicted"/>
<feature type="non-terminal residue" evidence="5">
    <location>
        <position position="87"/>
    </location>
</feature>
<keyword evidence="7" id="KW-1185">Reference proteome</keyword>
<evidence type="ECO:0000313" key="7">
    <source>
        <dbReference type="Proteomes" id="UP000663829"/>
    </source>
</evidence>
<dbReference type="Pfam" id="PF13639">
    <property type="entry name" value="zf-RING_2"/>
    <property type="match status" value="1"/>
</dbReference>
<dbReference type="GO" id="GO:0008270">
    <property type="term" value="F:zinc ion binding"/>
    <property type="evidence" value="ECO:0007669"/>
    <property type="project" value="UniProtKB-KW"/>
</dbReference>
<dbReference type="InterPro" id="IPR013083">
    <property type="entry name" value="Znf_RING/FYVE/PHD"/>
</dbReference>
<dbReference type="PROSITE" id="PS50089">
    <property type="entry name" value="ZF_RING_2"/>
    <property type="match status" value="1"/>
</dbReference>
<dbReference type="InterPro" id="IPR001841">
    <property type="entry name" value="Znf_RING"/>
</dbReference>
<evidence type="ECO:0000313" key="6">
    <source>
        <dbReference type="EMBL" id="CAF3931897.1"/>
    </source>
</evidence>
<evidence type="ECO:0000313" key="5">
    <source>
        <dbReference type="EMBL" id="CAF1168253.1"/>
    </source>
</evidence>
<accession>A0A814TZ75</accession>
<name>A0A814TZ75_9BILA</name>
<feature type="domain" description="RING-type" evidence="4">
    <location>
        <begin position="9"/>
        <end position="50"/>
    </location>
</feature>
<sequence length="87" mass="9648">MLASSTAQCSICLNLMIKGSPLFTTACDHTFHFECINSVKANVKECPLCRNPMCPLTNIVTNDKLQRENVSLTIALPLHFWVVAHCV</sequence>
<dbReference type="Proteomes" id="UP000663829">
    <property type="component" value="Unassembled WGS sequence"/>
</dbReference>
<comment type="caution">
    <text evidence="5">The sequence shown here is derived from an EMBL/GenBank/DDBJ whole genome shotgun (WGS) entry which is preliminary data.</text>
</comment>
<evidence type="ECO:0000259" key="4">
    <source>
        <dbReference type="PROSITE" id="PS50089"/>
    </source>
</evidence>
<evidence type="ECO:0000256" key="1">
    <source>
        <dbReference type="ARBA" id="ARBA00022771"/>
    </source>
</evidence>
<dbReference type="AlphaFoldDB" id="A0A814TZ75"/>
<dbReference type="EMBL" id="CAJNOQ010007426">
    <property type="protein sequence ID" value="CAF1168253.1"/>
    <property type="molecule type" value="Genomic_DNA"/>
</dbReference>
<evidence type="ECO:0000256" key="2">
    <source>
        <dbReference type="ARBA" id="ARBA00022833"/>
    </source>
</evidence>
<dbReference type="Gene3D" id="3.30.40.10">
    <property type="entry name" value="Zinc/RING finger domain, C3HC4 (zinc finger)"/>
    <property type="match status" value="1"/>
</dbReference>
<reference evidence="5" key="1">
    <citation type="submission" date="2021-02" db="EMBL/GenBank/DDBJ databases">
        <authorList>
            <person name="Nowell W R."/>
        </authorList>
    </citation>
    <scope>NUCLEOTIDE SEQUENCE</scope>
</reference>
<dbReference type="SMART" id="SM00184">
    <property type="entry name" value="RING"/>
    <property type="match status" value="1"/>
</dbReference>
<keyword evidence="2" id="KW-0862">Zinc</keyword>
<dbReference type="SUPFAM" id="SSF57850">
    <property type="entry name" value="RING/U-box"/>
    <property type="match status" value="1"/>
</dbReference>
<dbReference type="EMBL" id="CAJOBC010007425">
    <property type="protein sequence ID" value="CAF3931897.1"/>
    <property type="molecule type" value="Genomic_DNA"/>
</dbReference>